<comment type="subcellular location">
    <subcellularLocation>
        <location evidence="1">Membrane</location>
        <topology evidence="1">Multi-pass membrane protein</topology>
    </subcellularLocation>
</comment>
<feature type="transmembrane region" description="Helical" evidence="11">
    <location>
        <begin position="31"/>
        <end position="48"/>
    </location>
</feature>
<evidence type="ECO:0000256" key="10">
    <source>
        <dbReference type="ARBA" id="ARBA00023201"/>
    </source>
</evidence>
<feature type="transmembrane region" description="Helical" evidence="11">
    <location>
        <begin position="54"/>
        <end position="75"/>
    </location>
</feature>
<dbReference type="EMBL" id="JAHBCL010000005">
    <property type="protein sequence ID" value="MBS7525825.1"/>
    <property type="molecule type" value="Genomic_DNA"/>
</dbReference>
<keyword evidence="6 11" id="KW-1133">Transmembrane helix</keyword>
<evidence type="ECO:0000256" key="3">
    <source>
        <dbReference type="ARBA" id="ARBA00022448"/>
    </source>
</evidence>
<feature type="domain" description="Cation/H+ exchanger transmembrane" evidence="12">
    <location>
        <begin position="16"/>
        <end position="376"/>
    </location>
</feature>
<dbReference type="PANTHER" id="PTHR43562:SF3">
    <property type="entry name" value="SODIUM ION_PROTON EXCHANGER (EUROFUNG)"/>
    <property type="match status" value="1"/>
</dbReference>
<evidence type="ECO:0000313" key="13">
    <source>
        <dbReference type="EMBL" id="MBS7525825.1"/>
    </source>
</evidence>
<reference evidence="13 14" key="1">
    <citation type="submission" date="2021-05" db="EMBL/GenBank/DDBJ databases">
        <title>Fusibacter ferrireducens sp. nov., an anaerobic, sulfur- and Fe-reducing bacterium isolated from the mangrove sediment.</title>
        <authorList>
            <person name="Qiu D."/>
        </authorList>
    </citation>
    <scope>NUCLEOTIDE SEQUENCE [LARGE SCALE GENOMIC DNA]</scope>
    <source>
        <strain evidence="13 14">DSM 12116</strain>
    </source>
</reference>
<evidence type="ECO:0000256" key="6">
    <source>
        <dbReference type="ARBA" id="ARBA00022989"/>
    </source>
</evidence>
<feature type="transmembrane region" description="Helical" evidence="11">
    <location>
        <begin position="114"/>
        <end position="135"/>
    </location>
</feature>
<feature type="transmembrane region" description="Helical" evidence="11">
    <location>
        <begin position="266"/>
        <end position="291"/>
    </location>
</feature>
<evidence type="ECO:0000256" key="2">
    <source>
        <dbReference type="ARBA" id="ARBA00005551"/>
    </source>
</evidence>
<keyword evidence="9 11" id="KW-0472">Membrane</keyword>
<comment type="similarity">
    <text evidence="2">Belongs to the monovalent cation:proton antiporter 2 (CPA2) transporter (TC 2.A.37) family.</text>
</comment>
<feature type="transmembrane region" description="Helical" evidence="11">
    <location>
        <begin position="87"/>
        <end position="108"/>
    </location>
</feature>
<dbReference type="InterPro" id="IPR038770">
    <property type="entry name" value="Na+/solute_symporter_sf"/>
</dbReference>
<keyword evidence="8" id="KW-0406">Ion transport</keyword>
<dbReference type="RefSeq" id="WP_213235609.1">
    <property type="nucleotide sequence ID" value="NZ_JAHBCL010000005.1"/>
</dbReference>
<evidence type="ECO:0000259" key="12">
    <source>
        <dbReference type="Pfam" id="PF00999"/>
    </source>
</evidence>
<comment type="caution">
    <text evidence="13">The sequence shown here is derived from an EMBL/GenBank/DDBJ whole genome shotgun (WGS) entry which is preliminary data.</text>
</comment>
<keyword evidence="7" id="KW-0915">Sodium</keyword>
<evidence type="ECO:0000256" key="4">
    <source>
        <dbReference type="ARBA" id="ARBA00022449"/>
    </source>
</evidence>
<keyword evidence="14" id="KW-1185">Reference proteome</keyword>
<feature type="transmembrane region" description="Helical" evidence="11">
    <location>
        <begin position="356"/>
        <end position="374"/>
    </location>
</feature>
<proteinExistence type="inferred from homology"/>
<gene>
    <name evidence="13" type="ORF">KHM83_03940</name>
</gene>
<feature type="transmembrane region" description="Helical" evidence="11">
    <location>
        <begin position="6"/>
        <end position="24"/>
    </location>
</feature>
<keyword evidence="4" id="KW-0050">Antiport</keyword>
<keyword evidence="10" id="KW-0739">Sodium transport</keyword>
<keyword evidence="3" id="KW-0813">Transport</keyword>
<dbReference type="InterPro" id="IPR006153">
    <property type="entry name" value="Cation/H_exchanger_TM"/>
</dbReference>
<protein>
    <submittedName>
        <fullName evidence="13">Cation:proton antiporter</fullName>
    </submittedName>
</protein>
<evidence type="ECO:0000256" key="9">
    <source>
        <dbReference type="ARBA" id="ARBA00023136"/>
    </source>
</evidence>
<accession>A0ABS5PKX8</accession>
<keyword evidence="5 11" id="KW-0812">Transmembrane</keyword>
<organism evidence="13 14">
    <name type="scientific">Fusibacter paucivorans</name>
    <dbReference type="NCBI Taxonomy" id="76009"/>
    <lineage>
        <taxon>Bacteria</taxon>
        <taxon>Bacillati</taxon>
        <taxon>Bacillota</taxon>
        <taxon>Clostridia</taxon>
        <taxon>Eubacteriales</taxon>
        <taxon>Eubacteriales Family XII. Incertae Sedis</taxon>
        <taxon>Fusibacter</taxon>
    </lineage>
</organism>
<sequence length="390" mass="41759">MDSKYLFLLQLGIVLISAHLAGLLSERFKQPAVLGQIIIGLILGAGFMEKTPLISEFAEIGVILLMFIAGLETDVKELVKSSRSSSLIALGGVVLPAFFVYFGMRLILPGHDSNVALFLAVVSTATSVSISVQTLREIAQLRTRQGIMILGAAIIDDIVGIILLTLLVGVVRPGAAGSILMTVLKILAFFVVLYVVGKIIVTVLRKLERTNISEDKLITWAIFICLVLSFTSEEFGVAAITGAYFAGVIFSLTSHKHRVSHEVGKLSNFMFTPVFFVSIGMDIDLGAAFSALGVGSILIVLGVLGKILGCGFGAYLTGFDRHHAIQIGIGMIPRAEVAIIVANLGLQMSILTDKEMAATIVMVLVTTLITPSLLKWSFSRDVKPQEAHSS</sequence>
<evidence type="ECO:0000256" key="1">
    <source>
        <dbReference type="ARBA" id="ARBA00004141"/>
    </source>
</evidence>
<evidence type="ECO:0000313" key="14">
    <source>
        <dbReference type="Proteomes" id="UP000746471"/>
    </source>
</evidence>
<evidence type="ECO:0000256" key="7">
    <source>
        <dbReference type="ARBA" id="ARBA00023053"/>
    </source>
</evidence>
<name>A0ABS5PKX8_9FIRM</name>
<evidence type="ECO:0000256" key="11">
    <source>
        <dbReference type="SAM" id="Phobius"/>
    </source>
</evidence>
<feature type="transmembrane region" description="Helical" evidence="11">
    <location>
        <begin position="297"/>
        <end position="319"/>
    </location>
</feature>
<dbReference type="Pfam" id="PF00999">
    <property type="entry name" value="Na_H_Exchanger"/>
    <property type="match status" value="1"/>
</dbReference>
<evidence type="ECO:0000256" key="8">
    <source>
        <dbReference type="ARBA" id="ARBA00023065"/>
    </source>
</evidence>
<feature type="transmembrane region" description="Helical" evidence="11">
    <location>
        <begin position="175"/>
        <end position="196"/>
    </location>
</feature>
<evidence type="ECO:0000256" key="5">
    <source>
        <dbReference type="ARBA" id="ARBA00022692"/>
    </source>
</evidence>
<feature type="transmembrane region" description="Helical" evidence="11">
    <location>
        <begin position="147"/>
        <end position="169"/>
    </location>
</feature>
<feature type="transmembrane region" description="Helical" evidence="11">
    <location>
        <begin position="238"/>
        <end position="254"/>
    </location>
</feature>
<dbReference type="PANTHER" id="PTHR43562">
    <property type="entry name" value="NAPA-TYPE SODIUM/HYDROGEN ANTIPORTER"/>
    <property type="match status" value="1"/>
</dbReference>
<dbReference type="Gene3D" id="1.20.1530.20">
    <property type="match status" value="1"/>
</dbReference>
<dbReference type="Proteomes" id="UP000746471">
    <property type="component" value="Unassembled WGS sequence"/>
</dbReference>